<proteinExistence type="predicted"/>
<reference evidence="3" key="1">
    <citation type="submission" date="2016-10" db="EMBL/GenBank/DDBJ databases">
        <authorList>
            <person name="Varghese N."/>
            <person name="Submissions S."/>
        </authorList>
    </citation>
    <scope>NUCLEOTIDE SEQUENCE [LARGE SCALE GENOMIC DNA]</scope>
    <source>
        <strain evidence="3">CGMCC 1.12397</strain>
    </source>
</reference>
<dbReference type="Proteomes" id="UP000255421">
    <property type="component" value="Unassembled WGS sequence"/>
</dbReference>
<dbReference type="AlphaFoldDB" id="A0A1H1EBJ8"/>
<accession>A0A1H1EBJ8</accession>
<evidence type="ECO:0000313" key="2">
    <source>
        <dbReference type="EMBL" id="SDQ86191.1"/>
    </source>
</evidence>
<name>A0A1H1EBJ8_9EURY</name>
<reference evidence="1 4" key="3">
    <citation type="submission" date="2018-07" db="EMBL/GenBank/DDBJ databases">
        <title>Genome sequence of extremly halophilic archaeon Halopelagius longus strain BC12-B1.</title>
        <authorList>
            <person name="Zhang X."/>
        </authorList>
    </citation>
    <scope>NUCLEOTIDE SEQUENCE [LARGE SCALE GENOMIC DNA]</scope>
    <source>
        <strain evidence="1 4">BC12-B1</strain>
    </source>
</reference>
<dbReference type="RefSeq" id="WP_092538327.1">
    <property type="nucleotide sequence ID" value="NZ_FNKQ01000003.1"/>
</dbReference>
<gene>
    <name evidence="1" type="ORF">DWB78_08095</name>
    <name evidence="2" type="ORF">SAMN05216278_2830</name>
</gene>
<protein>
    <submittedName>
        <fullName evidence="2">Uncharacterized protein</fullName>
    </submittedName>
</protein>
<evidence type="ECO:0000313" key="4">
    <source>
        <dbReference type="Proteomes" id="UP000255421"/>
    </source>
</evidence>
<organism evidence="2 3">
    <name type="scientific">Halopelagius longus</name>
    <dbReference type="NCBI Taxonomy" id="1236180"/>
    <lineage>
        <taxon>Archaea</taxon>
        <taxon>Methanobacteriati</taxon>
        <taxon>Methanobacteriota</taxon>
        <taxon>Stenosarchaea group</taxon>
        <taxon>Halobacteria</taxon>
        <taxon>Halobacteriales</taxon>
        <taxon>Haloferacaceae</taxon>
    </lineage>
</organism>
<reference evidence="2" key="2">
    <citation type="submission" date="2016-10" db="EMBL/GenBank/DDBJ databases">
        <authorList>
            <person name="de Groot N.N."/>
        </authorList>
    </citation>
    <scope>NUCLEOTIDE SEQUENCE [LARGE SCALE GENOMIC DNA]</scope>
    <source>
        <strain evidence="2">CGMCC 1.12397</strain>
    </source>
</reference>
<keyword evidence="4" id="KW-1185">Reference proteome</keyword>
<evidence type="ECO:0000313" key="3">
    <source>
        <dbReference type="Proteomes" id="UP000199289"/>
    </source>
</evidence>
<evidence type="ECO:0000313" key="1">
    <source>
        <dbReference type="EMBL" id="RDI71690.1"/>
    </source>
</evidence>
<dbReference type="EMBL" id="FNKQ01000003">
    <property type="protein sequence ID" value="SDQ86191.1"/>
    <property type="molecule type" value="Genomic_DNA"/>
</dbReference>
<dbReference type="EMBL" id="QQST01000001">
    <property type="protein sequence ID" value="RDI71690.1"/>
    <property type="molecule type" value="Genomic_DNA"/>
</dbReference>
<dbReference type="Proteomes" id="UP000199289">
    <property type="component" value="Unassembled WGS sequence"/>
</dbReference>
<sequence length="74" mass="8242">MSEYYCVNDQCRWQQYTFDQSRCPSCGESGARLSKGSLKWAVEGAKVGRRIRRCDDCDELLLAGVPHGCAEGPP</sequence>